<evidence type="ECO:0000256" key="1">
    <source>
        <dbReference type="ARBA" id="ARBA00006270"/>
    </source>
</evidence>
<gene>
    <name evidence="4" type="primary">Dvir\GJ24657</name>
    <name evidence="4" type="ORF">Dvir_GJ24657</name>
</gene>
<dbReference type="InterPro" id="IPR027417">
    <property type="entry name" value="P-loop_NTPase"/>
</dbReference>
<proteinExistence type="inferred from homology"/>
<dbReference type="Pfam" id="PF00071">
    <property type="entry name" value="Ras"/>
    <property type="match status" value="2"/>
</dbReference>
<dbReference type="OMA" id="PPQKICC"/>
<dbReference type="AlphaFoldDB" id="B4M0H3"/>
<dbReference type="CDD" id="cd01862">
    <property type="entry name" value="Rab7"/>
    <property type="match status" value="1"/>
</dbReference>
<dbReference type="PhylomeDB" id="B4M0H3"/>
<evidence type="ECO:0000313" key="5">
    <source>
        <dbReference type="Proteomes" id="UP000008792"/>
    </source>
</evidence>
<dbReference type="GO" id="GO:0005525">
    <property type="term" value="F:GTP binding"/>
    <property type="evidence" value="ECO:0007669"/>
    <property type="project" value="UniProtKB-KW"/>
</dbReference>
<evidence type="ECO:0000256" key="2">
    <source>
        <dbReference type="ARBA" id="ARBA00022741"/>
    </source>
</evidence>
<dbReference type="STRING" id="7244.B4M0H3"/>
<keyword evidence="3" id="KW-0342">GTP-binding</keyword>
<dbReference type="SMART" id="SM00175">
    <property type="entry name" value="RAB"/>
    <property type="match status" value="1"/>
</dbReference>
<dbReference type="FunFam" id="3.40.50.300:FF:001447">
    <property type="entry name" value="Ras-related protein Rab-1B"/>
    <property type="match status" value="1"/>
</dbReference>
<dbReference type="Gene3D" id="3.40.50.300">
    <property type="entry name" value="P-loop containing nucleotide triphosphate hydrolases"/>
    <property type="match status" value="1"/>
</dbReference>
<protein>
    <submittedName>
        <fullName evidence="4">Uncharacterized protein, isoform A</fullName>
    </submittedName>
</protein>
<dbReference type="InterPro" id="IPR005225">
    <property type="entry name" value="Small_GTP-bd"/>
</dbReference>
<name>B4M0H3_DROVI</name>
<dbReference type="SMART" id="SM00176">
    <property type="entry name" value="RAN"/>
    <property type="match status" value="1"/>
</dbReference>
<dbReference type="Proteomes" id="UP000008792">
    <property type="component" value="Unassembled WGS sequence"/>
</dbReference>
<dbReference type="PROSITE" id="PS51421">
    <property type="entry name" value="RAS"/>
    <property type="match status" value="1"/>
</dbReference>
<dbReference type="OrthoDB" id="1436450at2759"/>
<evidence type="ECO:0000256" key="3">
    <source>
        <dbReference type="ARBA" id="ARBA00023134"/>
    </source>
</evidence>
<sequence>MSDHSKPLLKILVLGDCGVGKTSLMNRYVNKHFTNMYKASIGTDFFSKEVVVNNRMITMHVSLNFASPIFVYVLLYCRGLSFIEFWDTAGQERFQTLGVAFYRGTDCCVLVYDVTSPKSFKNLNLWRDEFLIQTSPRDPDSFPFVVLGNKADLDEQNVPTRVALHWCKMNNMPFYEISAKNGSNVEQAFEEIAKMGLEAVEEQQKVENDFEPAIVLEHDGPPQKICCCC</sequence>
<dbReference type="NCBIfam" id="TIGR00231">
    <property type="entry name" value="small_GTP"/>
    <property type="match status" value="1"/>
</dbReference>
<dbReference type="PANTHER" id="PTHR47981:SF20">
    <property type="entry name" value="RAS-RELATED PROTEIN RAB-7A"/>
    <property type="match status" value="1"/>
</dbReference>
<dbReference type="eggNOG" id="KOG0394">
    <property type="taxonomic scope" value="Eukaryota"/>
</dbReference>
<dbReference type="GO" id="GO:0003924">
    <property type="term" value="F:GTPase activity"/>
    <property type="evidence" value="ECO:0007669"/>
    <property type="project" value="InterPro"/>
</dbReference>
<keyword evidence="5" id="KW-1185">Reference proteome</keyword>
<dbReference type="SMART" id="SM00173">
    <property type="entry name" value="RAS"/>
    <property type="match status" value="1"/>
</dbReference>
<dbReference type="HOGENOM" id="CLU_041217_10_6_1"/>
<reference evidence="4 5" key="1">
    <citation type="journal article" date="2007" name="Nature">
        <title>Evolution of genes and genomes on the Drosophila phylogeny.</title>
        <authorList>
            <consortium name="Drosophila 12 Genomes Consortium"/>
            <person name="Clark A.G."/>
            <person name="Eisen M.B."/>
            <person name="Smith D.R."/>
            <person name="Bergman C.M."/>
            <person name="Oliver B."/>
            <person name="Markow T.A."/>
            <person name="Kaufman T.C."/>
            <person name="Kellis M."/>
            <person name="Gelbart W."/>
            <person name="Iyer V.N."/>
            <person name="Pollard D.A."/>
            <person name="Sackton T.B."/>
            <person name="Larracuente A.M."/>
            <person name="Singh N.D."/>
            <person name="Abad J.P."/>
            <person name="Abt D.N."/>
            <person name="Adryan B."/>
            <person name="Aguade M."/>
            <person name="Akashi H."/>
            <person name="Anderson W.W."/>
            <person name="Aquadro C.F."/>
            <person name="Ardell D.H."/>
            <person name="Arguello R."/>
            <person name="Artieri C.G."/>
            <person name="Barbash D.A."/>
            <person name="Barker D."/>
            <person name="Barsanti P."/>
            <person name="Batterham P."/>
            <person name="Batzoglou S."/>
            <person name="Begun D."/>
            <person name="Bhutkar A."/>
            <person name="Blanco E."/>
            <person name="Bosak S.A."/>
            <person name="Bradley R.K."/>
            <person name="Brand A.D."/>
            <person name="Brent M.R."/>
            <person name="Brooks A.N."/>
            <person name="Brown R.H."/>
            <person name="Butlin R.K."/>
            <person name="Caggese C."/>
            <person name="Calvi B.R."/>
            <person name="Bernardo de Carvalho A."/>
            <person name="Caspi A."/>
            <person name="Castrezana S."/>
            <person name="Celniker S.E."/>
            <person name="Chang J.L."/>
            <person name="Chapple C."/>
            <person name="Chatterji S."/>
            <person name="Chinwalla A."/>
            <person name="Civetta A."/>
            <person name="Clifton S.W."/>
            <person name="Comeron J.M."/>
            <person name="Costello J.C."/>
            <person name="Coyne J.A."/>
            <person name="Daub J."/>
            <person name="David R.G."/>
            <person name="Delcher A.L."/>
            <person name="Delehaunty K."/>
            <person name="Do C.B."/>
            <person name="Ebling H."/>
            <person name="Edwards K."/>
            <person name="Eickbush T."/>
            <person name="Evans J.D."/>
            <person name="Filipski A."/>
            <person name="Findeiss S."/>
            <person name="Freyhult E."/>
            <person name="Fulton L."/>
            <person name="Fulton R."/>
            <person name="Garcia A.C."/>
            <person name="Gardiner A."/>
            <person name="Garfield D.A."/>
            <person name="Garvin B.E."/>
            <person name="Gibson G."/>
            <person name="Gilbert D."/>
            <person name="Gnerre S."/>
            <person name="Godfrey J."/>
            <person name="Good R."/>
            <person name="Gotea V."/>
            <person name="Gravely B."/>
            <person name="Greenberg A.J."/>
            <person name="Griffiths-Jones S."/>
            <person name="Gross S."/>
            <person name="Guigo R."/>
            <person name="Gustafson E.A."/>
            <person name="Haerty W."/>
            <person name="Hahn M.W."/>
            <person name="Halligan D.L."/>
            <person name="Halpern A.L."/>
            <person name="Halter G.M."/>
            <person name="Han M.V."/>
            <person name="Heger A."/>
            <person name="Hillier L."/>
            <person name="Hinrichs A.S."/>
            <person name="Holmes I."/>
            <person name="Hoskins R.A."/>
            <person name="Hubisz M.J."/>
            <person name="Hultmark D."/>
            <person name="Huntley M.A."/>
            <person name="Jaffe D.B."/>
            <person name="Jagadeeshan S."/>
            <person name="Jeck W.R."/>
            <person name="Johnson J."/>
            <person name="Jones C.D."/>
            <person name="Jordan W.C."/>
            <person name="Karpen G.H."/>
            <person name="Kataoka E."/>
            <person name="Keightley P.D."/>
            <person name="Kheradpour P."/>
            <person name="Kirkness E.F."/>
            <person name="Koerich L.B."/>
            <person name="Kristiansen K."/>
            <person name="Kudrna D."/>
            <person name="Kulathinal R.J."/>
            <person name="Kumar S."/>
            <person name="Kwok R."/>
            <person name="Lander E."/>
            <person name="Langley C.H."/>
            <person name="Lapoint R."/>
            <person name="Lazzaro B.P."/>
            <person name="Lee S.J."/>
            <person name="Levesque L."/>
            <person name="Li R."/>
            <person name="Lin C.F."/>
            <person name="Lin M.F."/>
            <person name="Lindblad-Toh K."/>
            <person name="Llopart A."/>
            <person name="Long M."/>
            <person name="Low L."/>
            <person name="Lozovsky E."/>
            <person name="Lu J."/>
            <person name="Luo M."/>
            <person name="Machado C.A."/>
            <person name="Makalowski W."/>
            <person name="Marzo M."/>
            <person name="Matsuda M."/>
            <person name="Matzkin L."/>
            <person name="McAllister B."/>
            <person name="McBride C.S."/>
            <person name="McKernan B."/>
            <person name="McKernan K."/>
            <person name="Mendez-Lago M."/>
            <person name="Minx P."/>
            <person name="Mollenhauer M.U."/>
            <person name="Montooth K."/>
            <person name="Mount S.M."/>
            <person name="Mu X."/>
            <person name="Myers E."/>
            <person name="Negre B."/>
            <person name="Newfeld S."/>
            <person name="Nielsen R."/>
            <person name="Noor M.A."/>
            <person name="O'Grady P."/>
            <person name="Pachter L."/>
            <person name="Papaceit M."/>
            <person name="Parisi M.J."/>
            <person name="Parisi M."/>
            <person name="Parts L."/>
            <person name="Pedersen J.S."/>
            <person name="Pesole G."/>
            <person name="Phillippy A.M."/>
            <person name="Ponting C.P."/>
            <person name="Pop M."/>
            <person name="Porcelli D."/>
            <person name="Powell J.R."/>
            <person name="Prohaska S."/>
            <person name="Pruitt K."/>
            <person name="Puig M."/>
            <person name="Quesneville H."/>
            <person name="Ram K.R."/>
            <person name="Rand D."/>
            <person name="Rasmussen M.D."/>
            <person name="Reed L.K."/>
            <person name="Reenan R."/>
            <person name="Reily A."/>
            <person name="Remington K.A."/>
            <person name="Rieger T.T."/>
            <person name="Ritchie M.G."/>
            <person name="Robin C."/>
            <person name="Rogers Y.H."/>
            <person name="Rohde C."/>
            <person name="Rozas J."/>
            <person name="Rubenfield M.J."/>
            <person name="Ruiz A."/>
            <person name="Russo S."/>
            <person name="Salzberg S.L."/>
            <person name="Sanchez-Gracia A."/>
            <person name="Saranga D.J."/>
            <person name="Sato H."/>
            <person name="Schaeffer S.W."/>
            <person name="Schatz M.C."/>
            <person name="Schlenke T."/>
            <person name="Schwartz R."/>
            <person name="Segarra C."/>
            <person name="Singh R.S."/>
            <person name="Sirot L."/>
            <person name="Sirota M."/>
            <person name="Sisneros N.B."/>
            <person name="Smith C.D."/>
            <person name="Smith T.F."/>
            <person name="Spieth J."/>
            <person name="Stage D.E."/>
            <person name="Stark A."/>
            <person name="Stephan W."/>
            <person name="Strausberg R.L."/>
            <person name="Strempel S."/>
            <person name="Sturgill D."/>
            <person name="Sutton G."/>
            <person name="Sutton G.G."/>
            <person name="Tao W."/>
            <person name="Teichmann S."/>
            <person name="Tobari Y.N."/>
            <person name="Tomimura Y."/>
            <person name="Tsolas J.M."/>
            <person name="Valente V.L."/>
            <person name="Venter E."/>
            <person name="Venter J.C."/>
            <person name="Vicario S."/>
            <person name="Vieira F.G."/>
            <person name="Vilella A.J."/>
            <person name="Villasante A."/>
            <person name="Walenz B."/>
            <person name="Wang J."/>
            <person name="Wasserman M."/>
            <person name="Watts T."/>
            <person name="Wilson D."/>
            <person name="Wilson R.K."/>
            <person name="Wing R.A."/>
            <person name="Wolfner M.F."/>
            <person name="Wong A."/>
            <person name="Wong G.K."/>
            <person name="Wu C.I."/>
            <person name="Wu G."/>
            <person name="Yamamoto D."/>
            <person name="Yang H.P."/>
            <person name="Yang S.P."/>
            <person name="Yorke J.A."/>
            <person name="Yoshida K."/>
            <person name="Zdobnov E."/>
            <person name="Zhang P."/>
            <person name="Zhang Y."/>
            <person name="Zimin A.V."/>
            <person name="Baldwin J."/>
            <person name="Abdouelleil A."/>
            <person name="Abdulkadir J."/>
            <person name="Abebe A."/>
            <person name="Abera B."/>
            <person name="Abreu J."/>
            <person name="Acer S.C."/>
            <person name="Aftuck L."/>
            <person name="Alexander A."/>
            <person name="An P."/>
            <person name="Anderson E."/>
            <person name="Anderson S."/>
            <person name="Arachi H."/>
            <person name="Azer M."/>
            <person name="Bachantsang P."/>
            <person name="Barry A."/>
            <person name="Bayul T."/>
            <person name="Berlin A."/>
            <person name="Bessette D."/>
            <person name="Bloom T."/>
            <person name="Blye J."/>
            <person name="Boguslavskiy L."/>
            <person name="Bonnet C."/>
            <person name="Boukhgalter B."/>
            <person name="Bourzgui I."/>
            <person name="Brown A."/>
            <person name="Cahill P."/>
            <person name="Channer S."/>
            <person name="Cheshatsang Y."/>
            <person name="Chuda L."/>
            <person name="Citroen M."/>
            <person name="Collymore A."/>
            <person name="Cooke P."/>
            <person name="Costello M."/>
            <person name="D'Aco K."/>
            <person name="Daza R."/>
            <person name="De Haan G."/>
            <person name="DeGray S."/>
            <person name="DeMaso C."/>
            <person name="Dhargay N."/>
            <person name="Dooley K."/>
            <person name="Dooley E."/>
            <person name="Doricent M."/>
            <person name="Dorje P."/>
            <person name="Dorjee K."/>
            <person name="Dupes A."/>
            <person name="Elong R."/>
            <person name="Falk J."/>
            <person name="Farina A."/>
            <person name="Faro S."/>
            <person name="Ferguson D."/>
            <person name="Fisher S."/>
            <person name="Foley C.D."/>
            <person name="Franke A."/>
            <person name="Friedrich D."/>
            <person name="Gadbois L."/>
            <person name="Gearin G."/>
            <person name="Gearin C.R."/>
            <person name="Giannoukos G."/>
            <person name="Goode T."/>
            <person name="Graham J."/>
            <person name="Grandbois E."/>
            <person name="Grewal S."/>
            <person name="Gyaltsen K."/>
            <person name="Hafez N."/>
            <person name="Hagos B."/>
            <person name="Hall J."/>
            <person name="Henson C."/>
            <person name="Hollinger A."/>
            <person name="Honan T."/>
            <person name="Huard M.D."/>
            <person name="Hughes L."/>
            <person name="Hurhula B."/>
            <person name="Husby M.E."/>
            <person name="Kamat A."/>
            <person name="Kanga B."/>
            <person name="Kashin S."/>
            <person name="Khazanovich D."/>
            <person name="Kisner P."/>
            <person name="Lance K."/>
            <person name="Lara M."/>
            <person name="Lee W."/>
            <person name="Lennon N."/>
            <person name="Letendre F."/>
            <person name="LeVine R."/>
            <person name="Lipovsky A."/>
            <person name="Liu X."/>
            <person name="Liu J."/>
            <person name="Liu S."/>
            <person name="Lokyitsang T."/>
            <person name="Lokyitsang Y."/>
            <person name="Lubonja R."/>
            <person name="Lui A."/>
            <person name="MacDonald P."/>
            <person name="Magnisalis V."/>
            <person name="Maru K."/>
            <person name="Matthews C."/>
            <person name="McCusker W."/>
            <person name="McDonough S."/>
            <person name="Mehta T."/>
            <person name="Meldrim J."/>
            <person name="Meneus L."/>
            <person name="Mihai O."/>
            <person name="Mihalev A."/>
            <person name="Mihova T."/>
            <person name="Mittelman R."/>
            <person name="Mlenga V."/>
            <person name="Montmayeur A."/>
            <person name="Mulrain L."/>
            <person name="Navidi A."/>
            <person name="Naylor J."/>
            <person name="Negash T."/>
            <person name="Nguyen T."/>
            <person name="Nguyen N."/>
            <person name="Nicol R."/>
            <person name="Norbu C."/>
            <person name="Norbu N."/>
            <person name="Novod N."/>
            <person name="O'Neill B."/>
            <person name="Osman S."/>
            <person name="Markiewicz E."/>
            <person name="Oyono O.L."/>
            <person name="Patti C."/>
            <person name="Phunkhang P."/>
            <person name="Pierre F."/>
            <person name="Priest M."/>
            <person name="Raghuraman S."/>
            <person name="Rege F."/>
            <person name="Reyes R."/>
            <person name="Rise C."/>
            <person name="Rogov P."/>
            <person name="Ross K."/>
            <person name="Ryan E."/>
            <person name="Settipalli S."/>
            <person name="Shea T."/>
            <person name="Sherpa N."/>
            <person name="Shi L."/>
            <person name="Shih D."/>
            <person name="Sparrow T."/>
            <person name="Spaulding J."/>
            <person name="Stalker J."/>
            <person name="Stange-Thomann N."/>
            <person name="Stavropoulos S."/>
            <person name="Stone C."/>
            <person name="Strader C."/>
            <person name="Tesfaye S."/>
            <person name="Thomson T."/>
            <person name="Thoulutsang Y."/>
            <person name="Thoulutsang D."/>
            <person name="Topham K."/>
            <person name="Topping I."/>
            <person name="Tsamla T."/>
            <person name="Vassiliev H."/>
            <person name="Vo A."/>
            <person name="Wangchuk T."/>
            <person name="Wangdi T."/>
            <person name="Weiand M."/>
            <person name="Wilkinson J."/>
            <person name="Wilson A."/>
            <person name="Yadav S."/>
            <person name="Young G."/>
            <person name="Yu Q."/>
            <person name="Zembek L."/>
            <person name="Zhong D."/>
            <person name="Zimmer A."/>
            <person name="Zwirko Z."/>
            <person name="Jaffe D.B."/>
            <person name="Alvarez P."/>
            <person name="Brockman W."/>
            <person name="Butler J."/>
            <person name="Chin C."/>
            <person name="Gnerre S."/>
            <person name="Grabherr M."/>
            <person name="Kleber M."/>
            <person name="Mauceli E."/>
            <person name="MacCallum I."/>
        </authorList>
    </citation>
    <scope>NUCLEOTIDE SEQUENCE [LARGE SCALE GENOMIC DNA]</scope>
    <source>
        <strain evidence="5">Tucson 15010-1051.87</strain>
    </source>
</reference>
<dbReference type="InParanoid" id="B4M0H3"/>
<dbReference type="EMBL" id="CH940650">
    <property type="protein sequence ID" value="EDW68352.1"/>
    <property type="molecule type" value="Genomic_DNA"/>
</dbReference>
<dbReference type="SMR" id="B4M0H3"/>
<dbReference type="PROSITE" id="PS51420">
    <property type="entry name" value="RHO"/>
    <property type="match status" value="1"/>
</dbReference>
<dbReference type="InterPro" id="IPR001806">
    <property type="entry name" value="Small_GTPase"/>
</dbReference>
<accession>B4M0H3</accession>
<dbReference type="SUPFAM" id="SSF52540">
    <property type="entry name" value="P-loop containing nucleoside triphosphate hydrolases"/>
    <property type="match status" value="1"/>
</dbReference>
<dbReference type="SMART" id="SM00174">
    <property type="entry name" value="RHO"/>
    <property type="match status" value="1"/>
</dbReference>
<keyword evidence="2" id="KW-0547">Nucleotide-binding</keyword>
<dbReference type="PROSITE" id="PS51419">
    <property type="entry name" value="RAB"/>
    <property type="match status" value="1"/>
</dbReference>
<comment type="similarity">
    <text evidence="1">Belongs to the small GTPase superfamily. Rab family.</text>
</comment>
<organism evidence="4 5">
    <name type="scientific">Drosophila virilis</name>
    <name type="common">Fruit fly</name>
    <dbReference type="NCBI Taxonomy" id="7244"/>
    <lineage>
        <taxon>Eukaryota</taxon>
        <taxon>Metazoa</taxon>
        <taxon>Ecdysozoa</taxon>
        <taxon>Arthropoda</taxon>
        <taxon>Hexapoda</taxon>
        <taxon>Insecta</taxon>
        <taxon>Pterygota</taxon>
        <taxon>Neoptera</taxon>
        <taxon>Endopterygota</taxon>
        <taxon>Diptera</taxon>
        <taxon>Brachycera</taxon>
        <taxon>Muscomorpha</taxon>
        <taxon>Ephydroidea</taxon>
        <taxon>Drosophilidae</taxon>
        <taxon>Drosophila</taxon>
    </lineage>
</organism>
<evidence type="ECO:0000313" key="4">
    <source>
        <dbReference type="EMBL" id="EDW68352.1"/>
    </source>
</evidence>
<dbReference type="PANTHER" id="PTHR47981">
    <property type="entry name" value="RAB FAMILY"/>
    <property type="match status" value="1"/>
</dbReference>
<dbReference type="PRINTS" id="PR00449">
    <property type="entry name" value="RASTRNSFRMNG"/>
</dbReference>